<accession>A0AAD7UMX8</accession>
<comment type="similarity">
    <text evidence="1">Belongs to the Nth/MutY family.</text>
</comment>
<sequence>MAPAAKRPRLVSPPENWRATWDLIIELRKDRTAVVDAMGSEALADREADEATFQYQTLISLMLSSQTKDLVTAETMRALRKHGLTVDNILDNTTDEELHELIRKVGFHNNKTKYIRAATQILRDQHDSRVPDTMESLCALPGVGPKMALITLRVAHGITAGIAVDTHVHRIANQLGWTGGGTKNPEQTRAALEAWVPFGLWARFNLELVGLGQEVQTEKPKLLAKSLLSSDPKTALRLLKTLGLDVHKVAAQHADDLDSKYGVADDLRLLVNKKKSS</sequence>
<dbReference type="AlphaFoldDB" id="A0AAD7UMX8"/>
<comment type="caution">
    <text evidence="8">The sequence shown here is derived from an EMBL/GenBank/DDBJ whole genome shotgun (WGS) entry which is preliminary data.</text>
</comment>
<dbReference type="FunFam" id="1.10.340.30:FF:000001">
    <property type="entry name" value="Endonuclease III"/>
    <property type="match status" value="1"/>
</dbReference>
<dbReference type="InterPro" id="IPR000445">
    <property type="entry name" value="HhH_motif"/>
</dbReference>
<evidence type="ECO:0000256" key="6">
    <source>
        <dbReference type="ARBA" id="ARBA00023295"/>
    </source>
</evidence>
<gene>
    <name evidence="8" type="ORF">CTAYLR_004542</name>
</gene>
<dbReference type="CDD" id="cd00056">
    <property type="entry name" value="ENDO3c"/>
    <property type="match status" value="1"/>
</dbReference>
<dbReference type="GO" id="GO:0016829">
    <property type="term" value="F:lyase activity"/>
    <property type="evidence" value="ECO:0007669"/>
    <property type="project" value="UniProtKB-KW"/>
</dbReference>
<dbReference type="EMBL" id="JAQMWT010000034">
    <property type="protein sequence ID" value="KAJ8613259.1"/>
    <property type="molecule type" value="Genomic_DNA"/>
</dbReference>
<evidence type="ECO:0000259" key="7">
    <source>
        <dbReference type="SMART" id="SM00478"/>
    </source>
</evidence>
<dbReference type="GO" id="GO:0003906">
    <property type="term" value="F:DNA-(apurinic or apyrimidinic site) endonuclease activity"/>
    <property type="evidence" value="ECO:0007669"/>
    <property type="project" value="TreeGrafter"/>
</dbReference>
<dbReference type="PANTHER" id="PTHR43286:SF1">
    <property type="entry name" value="ENDONUCLEASE III-LIKE PROTEIN 1"/>
    <property type="match status" value="1"/>
</dbReference>
<evidence type="ECO:0000256" key="5">
    <source>
        <dbReference type="ARBA" id="ARBA00023239"/>
    </source>
</evidence>
<dbReference type="GO" id="GO:0006285">
    <property type="term" value="P:base-excision repair, AP site formation"/>
    <property type="evidence" value="ECO:0007669"/>
    <property type="project" value="TreeGrafter"/>
</dbReference>
<dbReference type="Gene3D" id="1.10.340.30">
    <property type="entry name" value="Hypothetical protein, domain 2"/>
    <property type="match status" value="1"/>
</dbReference>
<dbReference type="GO" id="GO:0003677">
    <property type="term" value="F:DNA binding"/>
    <property type="evidence" value="ECO:0007669"/>
    <property type="project" value="InterPro"/>
</dbReference>
<keyword evidence="2" id="KW-0227">DNA damage</keyword>
<evidence type="ECO:0000313" key="9">
    <source>
        <dbReference type="Proteomes" id="UP001230188"/>
    </source>
</evidence>
<evidence type="ECO:0000256" key="4">
    <source>
        <dbReference type="ARBA" id="ARBA00023204"/>
    </source>
</evidence>
<dbReference type="Gene3D" id="1.10.1670.10">
    <property type="entry name" value="Helix-hairpin-Helix base-excision DNA repair enzymes (C-terminal)"/>
    <property type="match status" value="1"/>
</dbReference>
<dbReference type="GO" id="GO:0005634">
    <property type="term" value="C:nucleus"/>
    <property type="evidence" value="ECO:0007669"/>
    <property type="project" value="TreeGrafter"/>
</dbReference>
<feature type="domain" description="HhH-GPD" evidence="7">
    <location>
        <begin position="63"/>
        <end position="214"/>
    </location>
</feature>
<dbReference type="InterPro" id="IPR003265">
    <property type="entry name" value="HhH-GPD_domain"/>
</dbReference>
<evidence type="ECO:0000256" key="1">
    <source>
        <dbReference type="ARBA" id="ARBA00008343"/>
    </source>
</evidence>
<dbReference type="SMART" id="SM00478">
    <property type="entry name" value="ENDO3c"/>
    <property type="match status" value="1"/>
</dbReference>
<name>A0AAD7UMX8_9STRA</name>
<dbReference type="InterPro" id="IPR011257">
    <property type="entry name" value="DNA_glycosylase"/>
</dbReference>
<dbReference type="Pfam" id="PF00633">
    <property type="entry name" value="HHH"/>
    <property type="match status" value="1"/>
</dbReference>
<evidence type="ECO:0000313" key="8">
    <source>
        <dbReference type="EMBL" id="KAJ8613259.1"/>
    </source>
</evidence>
<evidence type="ECO:0000256" key="3">
    <source>
        <dbReference type="ARBA" id="ARBA00022801"/>
    </source>
</evidence>
<dbReference type="InterPro" id="IPR023170">
    <property type="entry name" value="HhH_base_excis_C"/>
</dbReference>
<proteinExistence type="inferred from homology"/>
<keyword evidence="3" id="KW-0378">Hydrolase</keyword>
<keyword evidence="6" id="KW-0326">Glycosidase</keyword>
<keyword evidence="4" id="KW-0234">DNA repair</keyword>
<dbReference type="GO" id="GO:0000703">
    <property type="term" value="F:oxidized pyrimidine nucleobase lesion DNA N-glycosylase activity"/>
    <property type="evidence" value="ECO:0007669"/>
    <property type="project" value="TreeGrafter"/>
</dbReference>
<keyword evidence="9" id="KW-1185">Reference proteome</keyword>
<dbReference type="Proteomes" id="UP001230188">
    <property type="component" value="Unassembled WGS sequence"/>
</dbReference>
<keyword evidence="5" id="KW-0456">Lyase</keyword>
<dbReference type="SUPFAM" id="SSF48150">
    <property type="entry name" value="DNA-glycosylase"/>
    <property type="match status" value="1"/>
</dbReference>
<dbReference type="Pfam" id="PF00730">
    <property type="entry name" value="HhH-GPD"/>
    <property type="match status" value="1"/>
</dbReference>
<dbReference type="PANTHER" id="PTHR43286">
    <property type="entry name" value="ENDONUCLEASE III-LIKE PROTEIN 1"/>
    <property type="match status" value="1"/>
</dbReference>
<dbReference type="GO" id="GO:0006289">
    <property type="term" value="P:nucleotide-excision repair"/>
    <property type="evidence" value="ECO:0007669"/>
    <property type="project" value="TreeGrafter"/>
</dbReference>
<protein>
    <recommendedName>
        <fullName evidence="7">HhH-GPD domain-containing protein</fullName>
    </recommendedName>
</protein>
<organism evidence="8 9">
    <name type="scientific">Chrysophaeum taylorii</name>
    <dbReference type="NCBI Taxonomy" id="2483200"/>
    <lineage>
        <taxon>Eukaryota</taxon>
        <taxon>Sar</taxon>
        <taxon>Stramenopiles</taxon>
        <taxon>Ochrophyta</taxon>
        <taxon>Pelagophyceae</taxon>
        <taxon>Pelagomonadales</taxon>
        <taxon>Pelagomonadaceae</taxon>
        <taxon>Chrysophaeum</taxon>
    </lineage>
</organism>
<evidence type="ECO:0000256" key="2">
    <source>
        <dbReference type="ARBA" id="ARBA00022763"/>
    </source>
</evidence>
<reference evidence="8" key="1">
    <citation type="submission" date="2023-01" db="EMBL/GenBank/DDBJ databases">
        <title>Metagenome sequencing of chrysophaentin producing Chrysophaeum taylorii.</title>
        <authorList>
            <person name="Davison J."/>
            <person name="Bewley C."/>
        </authorList>
    </citation>
    <scope>NUCLEOTIDE SEQUENCE</scope>
    <source>
        <strain evidence="8">NIES-1699</strain>
    </source>
</reference>